<comment type="caution">
    <text evidence="2">The sequence shown here is derived from an EMBL/GenBank/DDBJ whole genome shotgun (WGS) entry which is preliminary data.</text>
</comment>
<keyword evidence="1" id="KW-0812">Transmembrane</keyword>
<evidence type="ECO:0000313" key="3">
    <source>
        <dbReference type="Proteomes" id="UP000176800"/>
    </source>
</evidence>
<name>A0A1G2U4G4_9BACT</name>
<protein>
    <recommendedName>
        <fullName evidence="4">Type II secretion system protein J</fullName>
    </recommendedName>
</protein>
<proteinExistence type="predicted"/>
<feature type="transmembrane region" description="Helical" evidence="1">
    <location>
        <begin position="12"/>
        <end position="34"/>
    </location>
</feature>
<dbReference type="InterPro" id="IPR012902">
    <property type="entry name" value="N_methyl_site"/>
</dbReference>
<keyword evidence="1" id="KW-1133">Transmembrane helix</keyword>
<evidence type="ECO:0000256" key="1">
    <source>
        <dbReference type="SAM" id="Phobius"/>
    </source>
</evidence>
<keyword evidence="1" id="KW-0472">Membrane</keyword>
<organism evidence="2 3">
    <name type="scientific">Candidatus Zambryskibacteria bacterium RIFCSPLOWO2_01_FULL_45_21</name>
    <dbReference type="NCBI Taxonomy" id="1802761"/>
    <lineage>
        <taxon>Bacteria</taxon>
        <taxon>Candidatus Zambryskiibacteriota</taxon>
    </lineage>
</organism>
<evidence type="ECO:0008006" key="4">
    <source>
        <dbReference type="Google" id="ProtNLM"/>
    </source>
</evidence>
<dbReference type="Pfam" id="PF07963">
    <property type="entry name" value="N_methyl"/>
    <property type="match status" value="1"/>
</dbReference>
<gene>
    <name evidence="2" type="ORF">A3B14_03085</name>
</gene>
<dbReference type="AlphaFoldDB" id="A0A1G2U4G4"/>
<reference evidence="2 3" key="1">
    <citation type="journal article" date="2016" name="Nat. Commun.">
        <title>Thousands of microbial genomes shed light on interconnected biogeochemical processes in an aquifer system.</title>
        <authorList>
            <person name="Anantharaman K."/>
            <person name="Brown C.T."/>
            <person name="Hug L.A."/>
            <person name="Sharon I."/>
            <person name="Castelle C.J."/>
            <person name="Probst A.J."/>
            <person name="Thomas B.C."/>
            <person name="Singh A."/>
            <person name="Wilkins M.J."/>
            <person name="Karaoz U."/>
            <person name="Brodie E.L."/>
            <person name="Williams K.H."/>
            <person name="Hubbard S.S."/>
            <person name="Banfield J.F."/>
        </authorList>
    </citation>
    <scope>NUCLEOTIDE SEQUENCE [LARGE SCALE GENOMIC DNA]</scope>
</reference>
<dbReference type="Proteomes" id="UP000176800">
    <property type="component" value="Unassembled WGS sequence"/>
</dbReference>
<evidence type="ECO:0000313" key="2">
    <source>
        <dbReference type="EMBL" id="OHB04398.1"/>
    </source>
</evidence>
<sequence>MNTFKPKMKNGMTLVEVLISLGIFVIISLALSGFGRDIFFLRSSAESNLLAQMEARQVLRNFVSETRGVSPSSLGSYPISQAGTSTVTFFVDLDGDKLKEQVRYFLDGGSLKRGVVIPSTNPVSYSGSESVATVVKYVINSSSTPIFEYYDENFTGTSSPLTYPLDISRIRLIKVTVVVDENISRPPGAIVSSTNVTLRNLKNSL</sequence>
<dbReference type="NCBIfam" id="TIGR02532">
    <property type="entry name" value="IV_pilin_GFxxxE"/>
    <property type="match status" value="1"/>
</dbReference>
<dbReference type="EMBL" id="MHWE01000006">
    <property type="protein sequence ID" value="OHB04398.1"/>
    <property type="molecule type" value="Genomic_DNA"/>
</dbReference>
<accession>A0A1G2U4G4</accession>